<feature type="non-terminal residue" evidence="1">
    <location>
        <position position="1"/>
    </location>
</feature>
<evidence type="ECO:0000313" key="1">
    <source>
        <dbReference type="EMBL" id="CAG8587517.1"/>
    </source>
</evidence>
<reference evidence="1" key="1">
    <citation type="submission" date="2021-06" db="EMBL/GenBank/DDBJ databases">
        <authorList>
            <person name="Kallberg Y."/>
            <person name="Tangrot J."/>
            <person name="Rosling A."/>
        </authorList>
    </citation>
    <scope>NUCLEOTIDE SEQUENCE</scope>
    <source>
        <strain evidence="1">CL356</strain>
    </source>
</reference>
<name>A0ACA9MN03_9GLOM</name>
<evidence type="ECO:0000313" key="2">
    <source>
        <dbReference type="Proteomes" id="UP000789525"/>
    </source>
</evidence>
<dbReference type="Proteomes" id="UP000789525">
    <property type="component" value="Unassembled WGS sequence"/>
</dbReference>
<comment type="caution">
    <text evidence="1">The sequence shown here is derived from an EMBL/GenBank/DDBJ whole genome shotgun (WGS) entry which is preliminary data.</text>
</comment>
<keyword evidence="2" id="KW-1185">Reference proteome</keyword>
<protein>
    <submittedName>
        <fullName evidence="1">14008_t:CDS:1</fullName>
    </submittedName>
</protein>
<sequence>LVRTLLSCLSEESKQFLKKNGIELSPQISRRPLFDYIGYCQYLSPSVIDNMKREMVRDDNHTNLPRAYRETLIEQEFYKMFMTRALLKCLTLPKIPLTYCPGANVCLEKLRELRCHTNQLPELFYGLAQISRNIIRLTIFPCDEDNEGLVSLIKLQNGLQSLVLESSENLVSECPKMGSALTTQAHSLTFVKFRKSLCISPEILASFVNLKILQLDISTGIPNMEQLAYTCLPNLEILDIFRDENTPFHIYTRLIENASPGIQRVYWDVISPPSSSSEIKNYYQILSLSCTSLKFVSVWWDEECIEDLYHLLTSCHQLEAVKICSPIDDTILNKENEIFEMLKKAIPRDVKWAYSDSALQDFLESRRDKNQLTLFLP</sequence>
<gene>
    <name evidence="1" type="ORF">ACOLOM_LOCUS6201</name>
</gene>
<accession>A0ACA9MN03</accession>
<dbReference type="EMBL" id="CAJVPT010012430">
    <property type="protein sequence ID" value="CAG8587517.1"/>
    <property type="molecule type" value="Genomic_DNA"/>
</dbReference>
<proteinExistence type="predicted"/>
<organism evidence="1 2">
    <name type="scientific">Acaulospora colombiana</name>
    <dbReference type="NCBI Taxonomy" id="27376"/>
    <lineage>
        <taxon>Eukaryota</taxon>
        <taxon>Fungi</taxon>
        <taxon>Fungi incertae sedis</taxon>
        <taxon>Mucoromycota</taxon>
        <taxon>Glomeromycotina</taxon>
        <taxon>Glomeromycetes</taxon>
        <taxon>Diversisporales</taxon>
        <taxon>Acaulosporaceae</taxon>
        <taxon>Acaulospora</taxon>
    </lineage>
</organism>